<dbReference type="Proteomes" id="UP001430953">
    <property type="component" value="Unassembled WGS sequence"/>
</dbReference>
<reference evidence="1 2" key="1">
    <citation type="submission" date="2023-03" db="EMBL/GenBank/DDBJ databases">
        <title>High recombination rates correlate with genetic variation in Cardiocondyla obscurior ants.</title>
        <authorList>
            <person name="Errbii M."/>
        </authorList>
    </citation>
    <scope>NUCLEOTIDE SEQUENCE [LARGE SCALE GENOMIC DNA]</scope>
    <source>
        <strain evidence="1">Alpha-2009</strain>
        <tissue evidence="1">Whole body</tissue>
    </source>
</reference>
<proteinExistence type="predicted"/>
<dbReference type="AlphaFoldDB" id="A0AAW2F5B7"/>
<organism evidence="1 2">
    <name type="scientific">Cardiocondyla obscurior</name>
    <dbReference type="NCBI Taxonomy" id="286306"/>
    <lineage>
        <taxon>Eukaryota</taxon>
        <taxon>Metazoa</taxon>
        <taxon>Ecdysozoa</taxon>
        <taxon>Arthropoda</taxon>
        <taxon>Hexapoda</taxon>
        <taxon>Insecta</taxon>
        <taxon>Pterygota</taxon>
        <taxon>Neoptera</taxon>
        <taxon>Endopterygota</taxon>
        <taxon>Hymenoptera</taxon>
        <taxon>Apocrita</taxon>
        <taxon>Aculeata</taxon>
        <taxon>Formicoidea</taxon>
        <taxon>Formicidae</taxon>
        <taxon>Myrmicinae</taxon>
        <taxon>Cardiocondyla</taxon>
    </lineage>
</organism>
<name>A0AAW2F5B7_9HYME</name>
<gene>
    <name evidence="1" type="ORF">PUN28_013922</name>
</gene>
<protein>
    <submittedName>
        <fullName evidence="1">Uncharacterized protein</fullName>
    </submittedName>
</protein>
<comment type="caution">
    <text evidence="1">The sequence shown here is derived from an EMBL/GenBank/DDBJ whole genome shotgun (WGS) entry which is preliminary data.</text>
</comment>
<evidence type="ECO:0000313" key="2">
    <source>
        <dbReference type="Proteomes" id="UP001430953"/>
    </source>
</evidence>
<dbReference type="EMBL" id="JADYXP020000014">
    <property type="protein sequence ID" value="KAL0110658.1"/>
    <property type="molecule type" value="Genomic_DNA"/>
</dbReference>
<keyword evidence="2" id="KW-1185">Reference proteome</keyword>
<sequence length="177" mass="20040">MANEPNLDENNMEIDDDAMSLGSISNVLSEKLINNACQNNLENVEVEIVKNVDNLENIESIENENVEVEIVKNVDNVENIESNENENVDHIALYTDENIDVNRLNSIEVNGRGIVNFGHVFAELQRLSCHWINECRVIDLCITKTKRHGLKTQYFVECRVTSGLEIFLIEGLPLLGD</sequence>
<evidence type="ECO:0000313" key="1">
    <source>
        <dbReference type="EMBL" id="KAL0110658.1"/>
    </source>
</evidence>
<accession>A0AAW2F5B7</accession>